<evidence type="ECO:0000256" key="9">
    <source>
        <dbReference type="NCBIfam" id="TIGR00938"/>
    </source>
</evidence>
<keyword evidence="2 8" id="KW-0808">Transferase</keyword>
<dbReference type="EC" id="2.7.1.39" evidence="8 9"/>
<dbReference type="InterPro" id="IPR005280">
    <property type="entry name" value="Homoserine_kinase_II"/>
</dbReference>
<dbReference type="Gene3D" id="3.90.1200.10">
    <property type="match status" value="1"/>
</dbReference>
<proteinExistence type="inferred from homology"/>
<sequence>MAVYTRLGAEELARIIEAFDVGTLVSAKGIAEGVSNSNWLIETQRAGGSTQRFILTMYETRVDVADLPFFLNLLDHLAARECPVPRTIHDREGASYRLYDGKALALIEFLPGVSVSEPTPAQAHAVGQALAQVHHAARDFSGDRANGMGHAAWSELLTACGPDALAAIDPGLGELVGRELPLVSANWPAHLPHSVIHADLFPDNVLMLDDRVTGLIDFYFACVDITAYDVAVTHAAWCFSPDGSQFLPELSAALLSGYSAVCPLSAEEREALPLLARAASLRFLATRAYDWINTPTDALVTPKDPMAFARRLAFYGQPCNAKLFQET</sequence>
<evidence type="ECO:0000256" key="4">
    <source>
        <dbReference type="ARBA" id="ARBA00022741"/>
    </source>
</evidence>
<keyword evidence="3 8" id="KW-0791">Threonine biosynthesis</keyword>
<dbReference type="HAMAP" id="MF_00301">
    <property type="entry name" value="Homoser_kinase_2"/>
    <property type="match status" value="1"/>
</dbReference>
<evidence type="ECO:0000313" key="11">
    <source>
        <dbReference type="EMBL" id="MEW9854141.1"/>
    </source>
</evidence>
<dbReference type="EMBL" id="JBFNXR010000019">
    <property type="protein sequence ID" value="MEW9854141.1"/>
    <property type="molecule type" value="Genomic_DNA"/>
</dbReference>
<dbReference type="PANTHER" id="PTHR21064:SF6">
    <property type="entry name" value="AMINOGLYCOSIDE PHOSPHOTRANSFERASE DOMAIN-CONTAINING PROTEIN"/>
    <property type="match status" value="1"/>
</dbReference>
<evidence type="ECO:0000256" key="2">
    <source>
        <dbReference type="ARBA" id="ARBA00022679"/>
    </source>
</evidence>
<evidence type="ECO:0000256" key="6">
    <source>
        <dbReference type="ARBA" id="ARBA00022840"/>
    </source>
</evidence>
<organism evidence="11 12">
    <name type="scientific">Novosphingobium rhizovicinum</name>
    <dbReference type="NCBI Taxonomy" id="3228928"/>
    <lineage>
        <taxon>Bacteria</taxon>
        <taxon>Pseudomonadati</taxon>
        <taxon>Pseudomonadota</taxon>
        <taxon>Alphaproteobacteria</taxon>
        <taxon>Sphingomonadales</taxon>
        <taxon>Sphingomonadaceae</taxon>
        <taxon>Novosphingobium</taxon>
    </lineage>
</organism>
<evidence type="ECO:0000256" key="8">
    <source>
        <dbReference type="HAMAP-Rule" id="MF_00301"/>
    </source>
</evidence>
<dbReference type="RefSeq" id="WP_367769250.1">
    <property type="nucleotide sequence ID" value="NZ_JBFNXR010000019.1"/>
</dbReference>
<dbReference type="NCBIfam" id="NF003558">
    <property type="entry name" value="PRK05231.1"/>
    <property type="match status" value="1"/>
</dbReference>
<dbReference type="Pfam" id="PF01636">
    <property type="entry name" value="APH"/>
    <property type="match status" value="1"/>
</dbReference>
<dbReference type="InterPro" id="IPR002575">
    <property type="entry name" value="Aminoglycoside_PTrfase"/>
</dbReference>
<keyword evidence="4 8" id="KW-0547">Nucleotide-binding</keyword>
<keyword evidence="5 8" id="KW-0418">Kinase</keyword>
<dbReference type="NCBIfam" id="TIGR00938">
    <property type="entry name" value="thrB_alt"/>
    <property type="match status" value="1"/>
</dbReference>
<keyword evidence="1 8" id="KW-0028">Amino-acid biosynthesis</keyword>
<dbReference type="InterPro" id="IPR050249">
    <property type="entry name" value="Pseudomonas-type_ThrB"/>
</dbReference>
<evidence type="ECO:0000256" key="5">
    <source>
        <dbReference type="ARBA" id="ARBA00022777"/>
    </source>
</evidence>
<dbReference type="InterPro" id="IPR011009">
    <property type="entry name" value="Kinase-like_dom_sf"/>
</dbReference>
<protein>
    <recommendedName>
        <fullName evidence="8 9">Homoserine kinase</fullName>
        <shortName evidence="8">HK</shortName>
        <shortName evidence="8">HSK</shortName>
        <ecNumber evidence="8 9">2.7.1.39</ecNumber>
    </recommendedName>
</protein>
<name>A0ABV3R7S4_9SPHN</name>
<comment type="caution">
    <text evidence="11">The sequence shown here is derived from an EMBL/GenBank/DDBJ whole genome shotgun (WGS) entry which is preliminary data.</text>
</comment>
<evidence type="ECO:0000256" key="7">
    <source>
        <dbReference type="ARBA" id="ARBA00038240"/>
    </source>
</evidence>
<keyword evidence="12" id="KW-1185">Reference proteome</keyword>
<dbReference type="SUPFAM" id="SSF56112">
    <property type="entry name" value="Protein kinase-like (PK-like)"/>
    <property type="match status" value="1"/>
</dbReference>
<dbReference type="CDD" id="cd05153">
    <property type="entry name" value="HomoserineK_II"/>
    <property type="match status" value="1"/>
</dbReference>
<evidence type="ECO:0000256" key="1">
    <source>
        <dbReference type="ARBA" id="ARBA00022605"/>
    </source>
</evidence>
<comment type="similarity">
    <text evidence="7 8">Belongs to the pseudomonas-type ThrB family.</text>
</comment>
<keyword evidence="6 8" id="KW-0067">ATP-binding</keyword>
<evidence type="ECO:0000313" key="12">
    <source>
        <dbReference type="Proteomes" id="UP001556118"/>
    </source>
</evidence>
<dbReference type="PANTHER" id="PTHR21064">
    <property type="entry name" value="AMINOGLYCOSIDE PHOSPHOTRANSFERASE DOMAIN-CONTAINING PROTEIN-RELATED"/>
    <property type="match status" value="1"/>
</dbReference>
<accession>A0ABV3R7S4</accession>
<comment type="catalytic activity">
    <reaction evidence="8">
        <text>L-homoserine + ATP = O-phospho-L-homoserine + ADP + H(+)</text>
        <dbReference type="Rhea" id="RHEA:13985"/>
        <dbReference type="ChEBI" id="CHEBI:15378"/>
        <dbReference type="ChEBI" id="CHEBI:30616"/>
        <dbReference type="ChEBI" id="CHEBI:57476"/>
        <dbReference type="ChEBI" id="CHEBI:57590"/>
        <dbReference type="ChEBI" id="CHEBI:456216"/>
        <dbReference type="EC" id="2.7.1.39"/>
    </reaction>
</comment>
<dbReference type="Gene3D" id="3.30.200.20">
    <property type="entry name" value="Phosphorylase Kinase, domain 1"/>
    <property type="match status" value="1"/>
</dbReference>
<comment type="pathway">
    <text evidence="8">Amino-acid biosynthesis; L-threonine biosynthesis; L-threonine from L-aspartate: step 4/5.</text>
</comment>
<reference evidence="11 12" key="1">
    <citation type="submission" date="2024-06" db="EMBL/GenBank/DDBJ databases">
        <title>Novosphingobium rhizovicinus M1R2S20.</title>
        <authorList>
            <person name="Sun J.-Q."/>
        </authorList>
    </citation>
    <scope>NUCLEOTIDE SEQUENCE [LARGE SCALE GENOMIC DNA]</scope>
    <source>
        <strain evidence="11 12">M1R2S20</strain>
    </source>
</reference>
<dbReference type="Proteomes" id="UP001556118">
    <property type="component" value="Unassembled WGS sequence"/>
</dbReference>
<evidence type="ECO:0000259" key="10">
    <source>
        <dbReference type="Pfam" id="PF01636"/>
    </source>
</evidence>
<dbReference type="GO" id="GO:0004413">
    <property type="term" value="F:homoserine kinase activity"/>
    <property type="evidence" value="ECO:0007669"/>
    <property type="project" value="UniProtKB-EC"/>
</dbReference>
<evidence type="ECO:0000256" key="3">
    <source>
        <dbReference type="ARBA" id="ARBA00022697"/>
    </source>
</evidence>
<feature type="domain" description="Aminoglycoside phosphotransferase" evidence="10">
    <location>
        <begin position="27"/>
        <end position="263"/>
    </location>
</feature>
<gene>
    <name evidence="8 11" type="primary">thrB</name>
    <name evidence="11" type="ORF">ABUH87_02955</name>
</gene>